<feature type="domain" description="Multidrug resistance protein MdtA-like C-terminal permuted SH3" evidence="11">
    <location>
        <begin position="322"/>
        <end position="380"/>
    </location>
</feature>
<dbReference type="Pfam" id="PF25944">
    <property type="entry name" value="Beta-barrel_RND"/>
    <property type="match status" value="1"/>
</dbReference>
<evidence type="ECO:0000256" key="6">
    <source>
        <dbReference type="ARBA" id="ARBA00023136"/>
    </source>
</evidence>
<dbReference type="NCBIfam" id="TIGR01730">
    <property type="entry name" value="RND_mfp"/>
    <property type="match status" value="1"/>
</dbReference>
<evidence type="ECO:0000259" key="10">
    <source>
        <dbReference type="Pfam" id="PF25944"/>
    </source>
</evidence>
<evidence type="ECO:0000259" key="8">
    <source>
        <dbReference type="Pfam" id="PF25876"/>
    </source>
</evidence>
<evidence type="ECO:0000313" key="13">
    <source>
        <dbReference type="Proteomes" id="UP000440498"/>
    </source>
</evidence>
<gene>
    <name evidence="12" type="ORF">GEV02_06955</name>
</gene>
<evidence type="ECO:0000256" key="2">
    <source>
        <dbReference type="ARBA" id="ARBA00009477"/>
    </source>
</evidence>
<dbReference type="Pfam" id="PF25876">
    <property type="entry name" value="HH_MFP_RND"/>
    <property type="match status" value="1"/>
</dbReference>
<evidence type="ECO:0000256" key="1">
    <source>
        <dbReference type="ARBA" id="ARBA00004236"/>
    </source>
</evidence>
<dbReference type="InterPro" id="IPR058625">
    <property type="entry name" value="MdtA-like_BSH"/>
</dbReference>
<dbReference type="Gene3D" id="1.10.287.470">
    <property type="entry name" value="Helix hairpin bin"/>
    <property type="match status" value="1"/>
</dbReference>
<comment type="caution">
    <text evidence="12">The sequence shown here is derived from an EMBL/GenBank/DDBJ whole genome shotgun (WGS) entry which is preliminary data.</text>
</comment>
<accession>A0A6A7MYP6</accession>
<reference evidence="12 13" key="1">
    <citation type="submission" date="2019-10" db="EMBL/GenBank/DDBJ databases">
        <title>Two novel species isolated from a subtropical stream in China.</title>
        <authorList>
            <person name="Lu H."/>
        </authorList>
    </citation>
    <scope>NUCLEOTIDE SEQUENCE [LARGE SCALE GENOMIC DNA]</scope>
    <source>
        <strain evidence="12 13">FT29W</strain>
    </source>
</reference>
<dbReference type="Pfam" id="PF25967">
    <property type="entry name" value="RND-MFP_C"/>
    <property type="match status" value="1"/>
</dbReference>
<dbReference type="GO" id="GO:0015562">
    <property type="term" value="F:efflux transmembrane transporter activity"/>
    <property type="evidence" value="ECO:0007669"/>
    <property type="project" value="TreeGrafter"/>
</dbReference>
<keyword evidence="4" id="KW-1003">Cell membrane</keyword>
<name>A0A6A7MYP6_9BURK</name>
<protein>
    <submittedName>
        <fullName evidence="12">Efflux RND transporter periplasmic adaptor subunit</fullName>
    </submittedName>
</protein>
<keyword evidence="13" id="KW-1185">Reference proteome</keyword>
<keyword evidence="5" id="KW-0997">Cell inner membrane</keyword>
<dbReference type="Gene3D" id="2.40.30.170">
    <property type="match status" value="1"/>
</dbReference>
<evidence type="ECO:0000259" key="11">
    <source>
        <dbReference type="Pfam" id="PF25967"/>
    </source>
</evidence>
<comment type="subcellular location">
    <subcellularLocation>
        <location evidence="1">Cell membrane</location>
    </subcellularLocation>
</comment>
<keyword evidence="6" id="KW-0472">Membrane</keyword>
<dbReference type="Gene3D" id="2.40.420.20">
    <property type="match status" value="1"/>
</dbReference>
<keyword evidence="3" id="KW-0813">Transport</keyword>
<evidence type="ECO:0000256" key="3">
    <source>
        <dbReference type="ARBA" id="ARBA00022448"/>
    </source>
</evidence>
<evidence type="ECO:0000256" key="4">
    <source>
        <dbReference type="ARBA" id="ARBA00022475"/>
    </source>
</evidence>
<dbReference type="AlphaFoldDB" id="A0A6A7MYP6"/>
<dbReference type="PANTHER" id="PTHR30469">
    <property type="entry name" value="MULTIDRUG RESISTANCE PROTEIN MDTA"/>
    <property type="match status" value="1"/>
</dbReference>
<proteinExistence type="inferred from homology"/>
<evidence type="ECO:0000256" key="5">
    <source>
        <dbReference type="ARBA" id="ARBA00022519"/>
    </source>
</evidence>
<feature type="domain" description="Multidrug resistance protein MdtA-like alpha-helical hairpin" evidence="8">
    <location>
        <begin position="134"/>
        <end position="203"/>
    </location>
</feature>
<feature type="domain" description="Multidrug resistance protein MdtA-like barrel-sandwich hybrid" evidence="9">
    <location>
        <begin position="93"/>
        <end position="234"/>
    </location>
</feature>
<dbReference type="Proteomes" id="UP000440498">
    <property type="component" value="Unassembled WGS sequence"/>
</dbReference>
<dbReference type="Pfam" id="PF25917">
    <property type="entry name" value="BSH_RND"/>
    <property type="match status" value="1"/>
</dbReference>
<dbReference type="InterPro" id="IPR058626">
    <property type="entry name" value="MdtA-like_b-barrel"/>
</dbReference>
<dbReference type="RefSeq" id="WP_152837336.1">
    <property type="nucleotide sequence ID" value="NZ_WHUG01000002.1"/>
</dbReference>
<dbReference type="EMBL" id="WHUG01000002">
    <property type="protein sequence ID" value="MQA37883.1"/>
    <property type="molecule type" value="Genomic_DNA"/>
</dbReference>
<feature type="compositionally biased region" description="Low complexity" evidence="7">
    <location>
        <begin position="43"/>
        <end position="60"/>
    </location>
</feature>
<sequence>MKTKPARMAAALAALASVTAIGYVALGRPQLALADTAVGGASATPASASAAGKPASTPAGQARGGTPLVRLAAAQRRDVPIELEANGTVVPLNTVDIRPRVTRQLTQVHVKEGQFVAAGALLFTLDDRSERAALERAQAQLLRDHATLADLERQFRRSQELSAQHFISASATDSLQTQVESQRALVQADQAALRSAQVDLSYTSIRAPSAGRVGAVNVFVGSLVQANAALASVTQINPIGVSFTVPESGLAGLLNGQKTGAAAVTAQLADATLKGKLSFIDSAVDPVAGTIRVKAQFDNGNTRLWPGQYVHARITLETMHGAIVVPLAAIVTRPDGALVFAVNADQLAQPRKVRVLHAFGNLAAVSGLEGGEQIIIEGKQNLKPGARVRVSKDKDSLVADAGGSVQ</sequence>
<evidence type="ECO:0000259" key="9">
    <source>
        <dbReference type="Pfam" id="PF25917"/>
    </source>
</evidence>
<dbReference type="InterPro" id="IPR006143">
    <property type="entry name" value="RND_pump_MFP"/>
</dbReference>
<feature type="region of interest" description="Disordered" evidence="7">
    <location>
        <begin position="43"/>
        <end position="64"/>
    </location>
</feature>
<dbReference type="SUPFAM" id="SSF111369">
    <property type="entry name" value="HlyD-like secretion proteins"/>
    <property type="match status" value="1"/>
</dbReference>
<organism evidence="12 13">
    <name type="scientific">Rugamonas aquatica</name>
    <dbReference type="NCBI Taxonomy" id="2743357"/>
    <lineage>
        <taxon>Bacteria</taxon>
        <taxon>Pseudomonadati</taxon>
        <taxon>Pseudomonadota</taxon>
        <taxon>Betaproteobacteria</taxon>
        <taxon>Burkholderiales</taxon>
        <taxon>Oxalobacteraceae</taxon>
        <taxon>Telluria group</taxon>
        <taxon>Rugamonas</taxon>
    </lineage>
</organism>
<dbReference type="InterPro" id="IPR058624">
    <property type="entry name" value="MdtA-like_HH"/>
</dbReference>
<comment type="similarity">
    <text evidence="2">Belongs to the membrane fusion protein (MFP) (TC 8.A.1) family.</text>
</comment>
<dbReference type="Gene3D" id="2.40.50.100">
    <property type="match status" value="1"/>
</dbReference>
<evidence type="ECO:0000313" key="12">
    <source>
        <dbReference type="EMBL" id="MQA37883.1"/>
    </source>
</evidence>
<dbReference type="GO" id="GO:1990281">
    <property type="term" value="C:efflux pump complex"/>
    <property type="evidence" value="ECO:0007669"/>
    <property type="project" value="TreeGrafter"/>
</dbReference>
<evidence type="ECO:0000256" key="7">
    <source>
        <dbReference type="SAM" id="MobiDB-lite"/>
    </source>
</evidence>
<dbReference type="PANTHER" id="PTHR30469:SF36">
    <property type="entry name" value="BLL3903 PROTEIN"/>
    <property type="match status" value="1"/>
</dbReference>
<feature type="domain" description="Multidrug resistance protein MdtA-like beta-barrel" evidence="10">
    <location>
        <begin position="238"/>
        <end position="317"/>
    </location>
</feature>
<dbReference type="InterPro" id="IPR058627">
    <property type="entry name" value="MdtA-like_C"/>
</dbReference>